<evidence type="ECO:0000256" key="1">
    <source>
        <dbReference type="SAM" id="MobiDB-lite"/>
    </source>
</evidence>
<evidence type="ECO:0000313" key="3">
    <source>
        <dbReference type="Proteomes" id="UP000542210"/>
    </source>
</evidence>
<comment type="caution">
    <text evidence="2">The sequence shown here is derived from an EMBL/GenBank/DDBJ whole genome shotgun (WGS) entry which is preliminary data.</text>
</comment>
<sequence>MTRPGRTAAGPREGAGLGGTPGGAELIDQICGRDAPSLPSLARPADG</sequence>
<organism evidence="2 3">
    <name type="scientific">Sphaerisporangium siamense</name>
    <dbReference type="NCBI Taxonomy" id="795645"/>
    <lineage>
        <taxon>Bacteria</taxon>
        <taxon>Bacillati</taxon>
        <taxon>Actinomycetota</taxon>
        <taxon>Actinomycetes</taxon>
        <taxon>Streptosporangiales</taxon>
        <taxon>Streptosporangiaceae</taxon>
        <taxon>Sphaerisporangium</taxon>
    </lineage>
</organism>
<proteinExistence type="predicted"/>
<keyword evidence="3" id="KW-1185">Reference proteome</keyword>
<feature type="compositionally biased region" description="Gly residues" evidence="1">
    <location>
        <begin position="13"/>
        <end position="22"/>
    </location>
</feature>
<evidence type="ECO:0000313" key="2">
    <source>
        <dbReference type="EMBL" id="MBB4700578.1"/>
    </source>
</evidence>
<gene>
    <name evidence="2" type="ORF">BJ982_002122</name>
</gene>
<dbReference type="Proteomes" id="UP000542210">
    <property type="component" value="Unassembled WGS sequence"/>
</dbReference>
<protein>
    <submittedName>
        <fullName evidence="2">Uncharacterized protein</fullName>
    </submittedName>
</protein>
<reference evidence="2 3" key="1">
    <citation type="submission" date="2020-08" db="EMBL/GenBank/DDBJ databases">
        <title>Sequencing the genomes of 1000 actinobacteria strains.</title>
        <authorList>
            <person name="Klenk H.-P."/>
        </authorList>
    </citation>
    <scope>NUCLEOTIDE SEQUENCE [LARGE SCALE GENOMIC DNA]</scope>
    <source>
        <strain evidence="2 3">DSM 45784</strain>
    </source>
</reference>
<dbReference type="RefSeq" id="WP_184878946.1">
    <property type="nucleotide sequence ID" value="NZ_BOOV01000039.1"/>
</dbReference>
<accession>A0A7W7D820</accession>
<dbReference type="AlphaFoldDB" id="A0A7W7D820"/>
<dbReference type="EMBL" id="JACHND010000001">
    <property type="protein sequence ID" value="MBB4700578.1"/>
    <property type="molecule type" value="Genomic_DNA"/>
</dbReference>
<feature type="region of interest" description="Disordered" evidence="1">
    <location>
        <begin position="1"/>
        <end position="27"/>
    </location>
</feature>
<name>A0A7W7D820_9ACTN</name>